<dbReference type="RefSeq" id="WP_204721151.1">
    <property type="nucleotide sequence ID" value="NZ_JACSNR010000007.1"/>
</dbReference>
<dbReference type="EMBL" id="JACSNR010000007">
    <property type="protein sequence ID" value="MBM6923648.1"/>
    <property type="molecule type" value="Genomic_DNA"/>
</dbReference>
<evidence type="ECO:0000256" key="5">
    <source>
        <dbReference type="ARBA" id="ARBA00022692"/>
    </source>
</evidence>
<feature type="transmembrane region" description="Helical" evidence="10">
    <location>
        <begin position="49"/>
        <end position="66"/>
    </location>
</feature>
<evidence type="ECO:0000256" key="9">
    <source>
        <dbReference type="PIRNR" id="PIRNR016636"/>
    </source>
</evidence>
<dbReference type="PIRSF" id="PIRSF016636">
    <property type="entry name" value="AlgI_DltB"/>
    <property type="match status" value="1"/>
</dbReference>
<feature type="transmembrane region" description="Helical" evidence="10">
    <location>
        <begin position="348"/>
        <end position="370"/>
    </location>
</feature>
<evidence type="ECO:0000256" key="2">
    <source>
        <dbReference type="ARBA" id="ARBA00010323"/>
    </source>
</evidence>
<comment type="caution">
    <text evidence="11">The sequence shown here is derived from an EMBL/GenBank/DDBJ whole genome shotgun (WGS) entry which is preliminary data.</text>
</comment>
<evidence type="ECO:0000256" key="4">
    <source>
        <dbReference type="ARBA" id="ARBA00022679"/>
    </source>
</evidence>
<dbReference type="Pfam" id="PF03062">
    <property type="entry name" value="MBOAT"/>
    <property type="match status" value="1"/>
</dbReference>
<evidence type="ECO:0000256" key="6">
    <source>
        <dbReference type="ARBA" id="ARBA00022989"/>
    </source>
</evidence>
<dbReference type="PANTHER" id="PTHR13285:SF23">
    <property type="entry name" value="TEICHOIC ACID D-ALANYLTRANSFERASE"/>
    <property type="match status" value="1"/>
</dbReference>
<dbReference type="PANTHER" id="PTHR13285">
    <property type="entry name" value="ACYLTRANSFERASE"/>
    <property type="match status" value="1"/>
</dbReference>
<evidence type="ECO:0000313" key="11">
    <source>
        <dbReference type="EMBL" id="MBM6923648.1"/>
    </source>
</evidence>
<keyword evidence="7 9" id="KW-0472">Membrane</keyword>
<keyword evidence="4 9" id="KW-0808">Transferase</keyword>
<dbReference type="InterPro" id="IPR051085">
    <property type="entry name" value="MB_O-acyltransferase"/>
</dbReference>
<keyword evidence="3 9" id="KW-1003">Cell membrane</keyword>
<keyword evidence="6 10" id="KW-1133">Transmembrane helix</keyword>
<feature type="transmembrane region" description="Helical" evidence="10">
    <location>
        <begin position="78"/>
        <end position="96"/>
    </location>
</feature>
<comment type="similarity">
    <text evidence="2 9">Belongs to the membrane-bound acyltransferase family.</text>
</comment>
<feature type="transmembrane region" description="Helical" evidence="10">
    <location>
        <begin position="189"/>
        <end position="211"/>
    </location>
</feature>
<reference evidence="11 12" key="1">
    <citation type="journal article" date="2021" name="Sci. Rep.">
        <title>The distribution of antibiotic resistance genes in chicken gut microbiota commensals.</title>
        <authorList>
            <person name="Juricova H."/>
            <person name="Matiasovicova J."/>
            <person name="Kubasova T."/>
            <person name="Cejkova D."/>
            <person name="Rychlik I."/>
        </authorList>
    </citation>
    <scope>NUCLEOTIDE SEQUENCE [LARGE SCALE GENOMIC DNA]</scope>
    <source>
        <strain evidence="11 12">An564</strain>
    </source>
</reference>
<evidence type="ECO:0000256" key="10">
    <source>
        <dbReference type="SAM" id="Phobius"/>
    </source>
</evidence>
<feature type="transmembrane region" description="Helical" evidence="10">
    <location>
        <begin position="315"/>
        <end position="336"/>
    </location>
</feature>
<evidence type="ECO:0000256" key="3">
    <source>
        <dbReference type="ARBA" id="ARBA00022475"/>
    </source>
</evidence>
<feature type="transmembrane region" description="Helical" evidence="10">
    <location>
        <begin position="146"/>
        <end position="169"/>
    </location>
</feature>
<keyword evidence="12" id="KW-1185">Reference proteome</keyword>
<comment type="subcellular location">
    <subcellularLocation>
        <location evidence="1">Cell membrane</location>
        <topology evidence="1">Multi-pass membrane protein</topology>
    </subcellularLocation>
</comment>
<dbReference type="InterPro" id="IPR024194">
    <property type="entry name" value="Ac/AlaTfrase_AlgI/DltB"/>
</dbReference>
<evidence type="ECO:0000313" key="12">
    <source>
        <dbReference type="Proteomes" id="UP000724149"/>
    </source>
</evidence>
<accession>A0ABS2GNF2</accession>
<dbReference type="Proteomes" id="UP000724149">
    <property type="component" value="Unassembled WGS sequence"/>
</dbReference>
<evidence type="ECO:0000256" key="1">
    <source>
        <dbReference type="ARBA" id="ARBA00004651"/>
    </source>
</evidence>
<feature type="transmembrane region" description="Helical" evidence="10">
    <location>
        <begin position="223"/>
        <end position="241"/>
    </location>
</feature>
<gene>
    <name evidence="11" type="ORF">H9X81_08100</name>
</gene>
<dbReference type="PIRSF" id="PIRSF500217">
    <property type="entry name" value="AlgI"/>
    <property type="match status" value="1"/>
</dbReference>
<evidence type="ECO:0000256" key="8">
    <source>
        <dbReference type="ARBA" id="ARBA00023315"/>
    </source>
</evidence>
<organism evidence="11 12">
    <name type="scientific">Hydrogenoanaerobacterium saccharovorans</name>
    <dbReference type="NCBI Taxonomy" id="474960"/>
    <lineage>
        <taxon>Bacteria</taxon>
        <taxon>Bacillati</taxon>
        <taxon>Bacillota</taxon>
        <taxon>Clostridia</taxon>
        <taxon>Eubacteriales</taxon>
        <taxon>Oscillospiraceae</taxon>
        <taxon>Hydrogenoanaerobacterium</taxon>
    </lineage>
</organism>
<evidence type="ECO:0000256" key="7">
    <source>
        <dbReference type="ARBA" id="ARBA00023136"/>
    </source>
</evidence>
<name>A0ABS2GNF2_9FIRM</name>
<keyword evidence="5 10" id="KW-0812">Transmembrane</keyword>
<dbReference type="InterPro" id="IPR028362">
    <property type="entry name" value="AlgI"/>
</dbReference>
<sequence>MVFANLFFLYIFLPVNLILYYATRSYAVRNFVLVAMSFLFYAWGEPVWVLLLLASGFMVWFCSLLVERFAGTRRGKAALIFAVTISLSLLGIFKYSGFLIENINAVLPLSLPVPQFSLPIGISFYTFQMISYIVDVYRGDVKAQPSFLRFIMYVSMYFQLVAGPIVRYSDVAWEIGHRTANANDISHGITRFCIGLLKKVAVANVAGSLLVQYMDGDLTKVTVLGSWFGAVLFMLQIYYDFSGYSDMAIGLGLMFGFHFVENFNYPYIAKTATEFWRRWHISLSSFLRDYLYIPLGGNRSHAWRNLFVVWFATGLWHGASWNFILWGLFFGVLIALERLGLRNLLEKLPGFISHFYLLFAVLISWVIFYFTDLSRAAQYLGIMFGLSGQPLTNSQTLLALEGNLFWLILAVVFCLPLARIASQQITAAAAVSRPRQIILGILVPVMNLGILLICTAMLSGQSYNPFLYYRF</sequence>
<feature type="transmembrane region" description="Helical" evidence="10">
    <location>
        <begin position="397"/>
        <end position="417"/>
    </location>
</feature>
<feature type="transmembrane region" description="Helical" evidence="10">
    <location>
        <begin position="437"/>
        <end position="458"/>
    </location>
</feature>
<feature type="transmembrane region" description="Helical" evidence="10">
    <location>
        <begin position="116"/>
        <end position="134"/>
    </location>
</feature>
<keyword evidence="8 9" id="KW-0012">Acyltransferase</keyword>
<dbReference type="InterPro" id="IPR004299">
    <property type="entry name" value="MBOAT_fam"/>
</dbReference>
<proteinExistence type="inferred from homology"/>
<protein>
    <submittedName>
        <fullName evidence="11">MBOAT family protein</fullName>
    </submittedName>
</protein>
<feature type="transmembrane region" description="Helical" evidence="10">
    <location>
        <begin position="6"/>
        <end position="22"/>
    </location>
</feature>